<dbReference type="GO" id="GO:0005829">
    <property type="term" value="C:cytosol"/>
    <property type="evidence" value="ECO:0007669"/>
    <property type="project" value="TreeGrafter"/>
</dbReference>
<dbReference type="InterPro" id="IPR019405">
    <property type="entry name" value="Lactonase_7-beta_prop"/>
</dbReference>
<dbReference type="OrthoDB" id="9790815at2"/>
<evidence type="ECO:0000256" key="2">
    <source>
        <dbReference type="ARBA" id="ARBA00022526"/>
    </source>
</evidence>
<dbReference type="PANTHER" id="PTHR30344">
    <property type="entry name" value="6-PHOSPHOGLUCONOLACTONASE-RELATED"/>
    <property type="match status" value="1"/>
</dbReference>
<dbReference type="EC" id="3.1.1.31" evidence="3"/>
<keyword evidence="2" id="KW-0119">Carbohydrate metabolism</keyword>
<dbReference type="InterPro" id="IPR015943">
    <property type="entry name" value="WD40/YVTN_repeat-like_dom_sf"/>
</dbReference>
<keyword evidence="2" id="KW-0313">Glucose metabolism</keyword>
<dbReference type="PANTHER" id="PTHR30344:SF1">
    <property type="entry name" value="6-PHOSPHOGLUCONOLACTONASE"/>
    <property type="match status" value="1"/>
</dbReference>
<reference evidence="3 4" key="1">
    <citation type="journal article" date="2014" name="MBio">
        <title>Differential genome evolution between companion symbionts in an insect-bacterial symbiosis.</title>
        <authorList>
            <person name="Bennett G.M."/>
            <person name="McCutcheon J.P."/>
            <person name="MacDonald B.R."/>
            <person name="Romanovicz D."/>
            <person name="Moran N.A."/>
        </authorList>
    </citation>
    <scope>NUCLEOTIDE SEQUENCE [LARGE SCALE GENOMIC DNA]</scope>
    <source>
        <strain evidence="3 4">BGSS</strain>
    </source>
</reference>
<dbReference type="RefSeq" id="WP_038498308.1">
    <property type="nucleotide sequence ID" value="NZ_CP008985.1"/>
</dbReference>
<dbReference type="EMBL" id="CP008985">
    <property type="protein sequence ID" value="AIN47154.1"/>
    <property type="molecule type" value="Genomic_DNA"/>
</dbReference>
<keyword evidence="3" id="KW-0378">Hydrolase</keyword>
<dbReference type="SUPFAM" id="SSF50974">
    <property type="entry name" value="Nitrous oxide reductase, N-terminal domain"/>
    <property type="match status" value="1"/>
</dbReference>
<evidence type="ECO:0000256" key="1">
    <source>
        <dbReference type="ARBA" id="ARBA00005564"/>
    </source>
</evidence>
<dbReference type="GO" id="GO:0006006">
    <property type="term" value="P:glucose metabolic process"/>
    <property type="evidence" value="ECO:0007669"/>
    <property type="project" value="UniProtKB-KW"/>
</dbReference>
<dbReference type="eggNOG" id="COG2706">
    <property type="taxonomic scope" value="Bacteria"/>
</dbReference>
<evidence type="ECO:0000313" key="4">
    <source>
        <dbReference type="Proteomes" id="UP000067325"/>
    </source>
</evidence>
<proteinExistence type="inferred from homology"/>
<dbReference type="Gene3D" id="2.130.10.10">
    <property type="entry name" value="YVTN repeat-like/Quinoprotein amine dehydrogenase"/>
    <property type="match status" value="1"/>
</dbReference>
<name>A0A088MY66_9GAMM</name>
<gene>
    <name evidence="3" type="ORF">IM45_556</name>
</gene>
<evidence type="ECO:0000313" key="3">
    <source>
        <dbReference type="EMBL" id="AIN47154.1"/>
    </source>
</evidence>
<dbReference type="Proteomes" id="UP000067325">
    <property type="component" value="Chromosome"/>
</dbReference>
<comment type="similarity">
    <text evidence="1">Belongs to the cycloisomerase 2 family.</text>
</comment>
<dbReference type="Pfam" id="PF10282">
    <property type="entry name" value="Lactonase"/>
    <property type="match status" value="1"/>
</dbReference>
<protein>
    <submittedName>
        <fullName evidence="3">6-phosphogluconolactonase</fullName>
        <ecNumber evidence="3">3.1.1.31</ecNumber>
    </submittedName>
</protein>
<accession>A0A088MY66</accession>
<dbReference type="AlphaFoldDB" id="A0A088MY66"/>
<sequence>MKTIVYVSCPESKQIHVLQMDNRGILTRLQVVNTPGIGQPMTINPAKTHLYLGVRPVCSVVSYRIDINHGLLSEVGRASLSSSPTHLTTDLLGRTLYCASYNGSCLSVSPINEQGIVGAPMQIIDQLINCHSSNVDTNNLVVWVPCLKEDRIRLFHRAKAGTLIPYEPKAVQCMIGAGPRHMAFHYAGGYAYTINELDSTVTICTTHNPCIIQTIDIMPAYLDDSRWAADIHITPDGRWLYCSDRSASIIVCCSVSENGRVLHLMRHQTTEIQPRGFNIDTTGRYLIVSGQKSNSVTVYGIDKQNGVLNQLSRYAVGQGPICVVIINL</sequence>
<dbReference type="KEGG" id="bcib:IM45_556"/>
<organism evidence="3 4">
    <name type="scientific">Candidatus Palibaumannia cicadellinicola</name>
    <dbReference type="NCBI Taxonomy" id="186490"/>
    <lineage>
        <taxon>Bacteria</taxon>
        <taxon>Pseudomonadati</taxon>
        <taxon>Pseudomonadota</taxon>
        <taxon>Gammaproteobacteria</taxon>
        <taxon>Candidatus Palibaumannia</taxon>
    </lineage>
</organism>
<dbReference type="InterPro" id="IPR011045">
    <property type="entry name" value="N2O_reductase_N"/>
</dbReference>
<dbReference type="GO" id="GO:0017057">
    <property type="term" value="F:6-phosphogluconolactonase activity"/>
    <property type="evidence" value="ECO:0007669"/>
    <property type="project" value="UniProtKB-EC"/>
</dbReference>
<dbReference type="NCBIfam" id="NF008258">
    <property type="entry name" value="PRK11028.1"/>
    <property type="match status" value="1"/>
</dbReference>
<dbReference type="InterPro" id="IPR050282">
    <property type="entry name" value="Cycloisomerase_2"/>
</dbReference>